<organism evidence="7 8">
    <name type="scientific">Pyricularia grisea</name>
    <name type="common">Crabgrass-specific blast fungus</name>
    <name type="synonym">Magnaporthe grisea</name>
    <dbReference type="NCBI Taxonomy" id="148305"/>
    <lineage>
        <taxon>Eukaryota</taxon>
        <taxon>Fungi</taxon>
        <taxon>Dikarya</taxon>
        <taxon>Ascomycota</taxon>
        <taxon>Pezizomycotina</taxon>
        <taxon>Sordariomycetes</taxon>
        <taxon>Sordariomycetidae</taxon>
        <taxon>Magnaporthales</taxon>
        <taxon>Pyriculariaceae</taxon>
        <taxon>Pyricularia</taxon>
    </lineage>
</organism>
<evidence type="ECO:0000259" key="6">
    <source>
        <dbReference type="PROSITE" id="PS50089"/>
    </source>
</evidence>
<proteinExistence type="predicted"/>
<dbReference type="InterPro" id="IPR001841">
    <property type="entry name" value="Znf_RING"/>
</dbReference>
<evidence type="ECO:0000256" key="4">
    <source>
        <dbReference type="PROSITE-ProRule" id="PRU00175"/>
    </source>
</evidence>
<dbReference type="Gene3D" id="3.30.40.10">
    <property type="entry name" value="Zinc/RING finger domain, C3HC4 (zinc finger)"/>
    <property type="match status" value="1"/>
</dbReference>
<accession>A0A6P8AY93</accession>
<dbReference type="SUPFAM" id="SSF57850">
    <property type="entry name" value="RING/U-box"/>
    <property type="match status" value="1"/>
</dbReference>
<feature type="region of interest" description="Disordered" evidence="5">
    <location>
        <begin position="1"/>
        <end position="34"/>
    </location>
</feature>
<evidence type="ECO:0000313" key="8">
    <source>
        <dbReference type="RefSeq" id="XP_030979906.1"/>
    </source>
</evidence>
<keyword evidence="1" id="KW-0479">Metal-binding</keyword>
<evidence type="ECO:0000256" key="3">
    <source>
        <dbReference type="ARBA" id="ARBA00022833"/>
    </source>
</evidence>
<evidence type="ECO:0000256" key="1">
    <source>
        <dbReference type="ARBA" id="ARBA00022723"/>
    </source>
</evidence>
<evidence type="ECO:0000313" key="7">
    <source>
        <dbReference type="Proteomes" id="UP000515153"/>
    </source>
</evidence>
<keyword evidence="2 4" id="KW-0863">Zinc-finger</keyword>
<dbReference type="Pfam" id="PF00097">
    <property type="entry name" value="zf-C3HC4"/>
    <property type="match status" value="1"/>
</dbReference>
<reference evidence="8" key="2">
    <citation type="submission" date="2019-10" db="EMBL/GenBank/DDBJ databases">
        <authorList>
            <consortium name="NCBI Genome Project"/>
        </authorList>
    </citation>
    <scope>NUCLEOTIDE SEQUENCE</scope>
    <source>
        <strain evidence="8">NI907</strain>
    </source>
</reference>
<dbReference type="PROSITE" id="PS50089">
    <property type="entry name" value="ZF_RING_2"/>
    <property type="match status" value="1"/>
</dbReference>
<dbReference type="RefSeq" id="XP_030979906.1">
    <property type="nucleotide sequence ID" value="XM_031131065.1"/>
</dbReference>
<dbReference type="InterPro" id="IPR018957">
    <property type="entry name" value="Znf_C3HC4_RING-type"/>
</dbReference>
<gene>
    <name evidence="8" type="ORF">PgNI_11091</name>
</gene>
<dbReference type="GeneID" id="41965970"/>
<evidence type="ECO:0000256" key="2">
    <source>
        <dbReference type="ARBA" id="ARBA00022771"/>
    </source>
</evidence>
<keyword evidence="7" id="KW-1185">Reference proteome</keyword>
<reference evidence="8" key="3">
    <citation type="submission" date="2025-08" db="UniProtKB">
        <authorList>
            <consortium name="RefSeq"/>
        </authorList>
    </citation>
    <scope>IDENTIFICATION</scope>
    <source>
        <strain evidence="8">NI907</strain>
    </source>
</reference>
<dbReference type="KEGG" id="pgri:PgNI_11091"/>
<sequence length="150" mass="16730">MSPSGQPTGNQASSSSRARTDNNRTSQQARPTTNYLPDLVNWVKNSNAHPLPSVECAICGDPIGVTYPDGESVYSDEPSSVADKRKLTFGHLYSCQHIVCRTCSVSWLINRPQSMCPYCRADDPQRSSMRLQATVNDAFRQYRGQVRCQR</sequence>
<dbReference type="AlphaFoldDB" id="A0A6P8AY93"/>
<dbReference type="Proteomes" id="UP000515153">
    <property type="component" value="Chromosome VII"/>
</dbReference>
<keyword evidence="3" id="KW-0862">Zinc</keyword>
<evidence type="ECO:0000256" key="5">
    <source>
        <dbReference type="SAM" id="MobiDB-lite"/>
    </source>
</evidence>
<name>A0A6P8AY93_PYRGI</name>
<dbReference type="GO" id="GO:0008270">
    <property type="term" value="F:zinc ion binding"/>
    <property type="evidence" value="ECO:0007669"/>
    <property type="project" value="UniProtKB-KW"/>
</dbReference>
<feature type="domain" description="RING-type" evidence="6">
    <location>
        <begin position="56"/>
        <end position="120"/>
    </location>
</feature>
<protein>
    <recommendedName>
        <fullName evidence="6">RING-type domain-containing protein</fullName>
    </recommendedName>
</protein>
<dbReference type="InterPro" id="IPR013083">
    <property type="entry name" value="Znf_RING/FYVE/PHD"/>
</dbReference>
<reference evidence="7 8" key="1">
    <citation type="journal article" date="2019" name="Mol. Biol. Evol.">
        <title>Blast fungal genomes show frequent chromosomal changes, gene gains and losses, and effector gene turnover.</title>
        <authorList>
            <person name="Gomez Luciano L.B."/>
            <person name="Jason Tsai I."/>
            <person name="Chuma I."/>
            <person name="Tosa Y."/>
            <person name="Chen Y.H."/>
            <person name="Li J.Y."/>
            <person name="Li M.Y."/>
            <person name="Jade Lu M.Y."/>
            <person name="Nakayashiki H."/>
            <person name="Li W.H."/>
        </authorList>
    </citation>
    <scope>NUCLEOTIDE SEQUENCE [LARGE SCALE GENOMIC DNA]</scope>
    <source>
        <strain evidence="7 8">NI907</strain>
    </source>
</reference>